<accession>A0A0K2Y8K1</accession>
<dbReference type="InterPro" id="IPR014710">
    <property type="entry name" value="RmlC-like_jellyroll"/>
</dbReference>
<protein>
    <submittedName>
        <fullName evidence="1">Pirin-like</fullName>
    </submittedName>
</protein>
<dbReference type="RefSeq" id="WP_015106570.1">
    <property type="nucleotide sequence ID" value="NZ_AP026684.1"/>
</dbReference>
<dbReference type="Proteomes" id="UP000046090">
    <property type="component" value="Unassembled WGS sequence"/>
</dbReference>
<dbReference type="STRING" id="1216962.BN341_7690"/>
<dbReference type="EMBL" id="CDMK01000001">
    <property type="protein sequence ID" value="CRI34472.1"/>
    <property type="molecule type" value="Genomic_DNA"/>
</dbReference>
<dbReference type="SUPFAM" id="SSF51182">
    <property type="entry name" value="RmlC-like cupins"/>
    <property type="match status" value="1"/>
</dbReference>
<sequence length="81" mass="9123">MHLDVAKNYNILVLVLDGVAKIEEHRAHKEQLIAFQKGRTRIDRPCLKKAKALMLTGAPLNEPVVGYWPFVMNTQGRSGKP</sequence>
<keyword evidence="2" id="KW-1185">Reference proteome</keyword>
<dbReference type="Gene3D" id="2.60.120.10">
    <property type="entry name" value="Jelly Rolls"/>
    <property type="match status" value="2"/>
</dbReference>
<dbReference type="InterPro" id="IPR008778">
    <property type="entry name" value="Pirin_C_dom"/>
</dbReference>
<evidence type="ECO:0000313" key="2">
    <source>
        <dbReference type="Proteomes" id="UP000046090"/>
    </source>
</evidence>
<organism evidence="1 2">
    <name type="scientific">Helicobacter heilmannii</name>
    <dbReference type="NCBI Taxonomy" id="35817"/>
    <lineage>
        <taxon>Bacteria</taxon>
        <taxon>Pseudomonadati</taxon>
        <taxon>Campylobacterota</taxon>
        <taxon>Epsilonproteobacteria</taxon>
        <taxon>Campylobacterales</taxon>
        <taxon>Helicobacteraceae</taxon>
        <taxon>Helicobacter</taxon>
    </lineage>
</organism>
<gene>
    <name evidence="1" type="ORF">HHE01_13180</name>
</gene>
<reference evidence="2" key="1">
    <citation type="submission" date="2014-12" db="EMBL/GenBank/DDBJ databases">
        <authorList>
            <person name="Smet A."/>
        </authorList>
    </citation>
    <scope>NUCLEOTIDE SEQUENCE [LARGE SCALE GENOMIC DNA]</scope>
</reference>
<evidence type="ECO:0000313" key="1">
    <source>
        <dbReference type="EMBL" id="CRI34472.1"/>
    </source>
</evidence>
<dbReference type="Pfam" id="PF05726">
    <property type="entry name" value="Pirin_C"/>
    <property type="match status" value="1"/>
</dbReference>
<proteinExistence type="predicted"/>
<name>A0A0K2Y8K1_HELHE</name>
<dbReference type="InterPro" id="IPR011051">
    <property type="entry name" value="RmlC_Cupin_sf"/>
</dbReference>
<dbReference type="AlphaFoldDB" id="A0A0K2Y8K1"/>